<dbReference type="Proteomes" id="UP001196980">
    <property type="component" value="Unassembled WGS sequence"/>
</dbReference>
<comment type="similarity">
    <text evidence="2">Belongs to the GSP F family.</text>
</comment>
<feature type="transmembrane region" description="Helical" evidence="7">
    <location>
        <begin position="376"/>
        <end position="399"/>
    </location>
</feature>
<dbReference type="InterPro" id="IPR018076">
    <property type="entry name" value="T2SS_GspF_dom"/>
</dbReference>
<evidence type="ECO:0000313" key="9">
    <source>
        <dbReference type="EMBL" id="MBV6342616.1"/>
    </source>
</evidence>
<accession>A0ABS6S187</accession>
<keyword evidence="10" id="KW-1185">Reference proteome</keyword>
<dbReference type="PANTHER" id="PTHR30012:SF0">
    <property type="entry name" value="TYPE II SECRETION SYSTEM PROTEIN F-RELATED"/>
    <property type="match status" value="1"/>
</dbReference>
<evidence type="ECO:0000313" key="10">
    <source>
        <dbReference type="Proteomes" id="UP001196980"/>
    </source>
</evidence>
<name>A0ABS6S187_9BACT</name>
<sequence length="404" mass="44386">MPVFQYRATTRTGELTEGVINAADERAVVESLKNSGLIPLKITQSREGKRAEAGGKKMELIKRSAASEVLTFTTELSALLGAGLPLDRGLGILSEISEHASMQEVISSILKYIREGSSFSDALMKHPRVFPRLYVNIVRAGELGGVLESVMLKLNDFLETSKELKDHIYSAMIYPVILMLSGGASVVVLMTYVIPKFSVIFEDLGQTLPLPTQILLKISDLMIAYWWVIVAAIATVIFLFRVYINSPEGRNSWDALMLKIFRDIVVRLETSRFCRTLGTLLKSGVPLLDALRNVKDVVSNMVIRQAIDGVIKGAKEGQGITGPIIASNVFPALAISMIKVGEESGHLDTMLLKVADTYEKALKTTVRRFISIVEPAMILIMGVVVGFIVMSMLMAIFSINDMPM</sequence>
<dbReference type="InterPro" id="IPR042094">
    <property type="entry name" value="T2SS_GspF_sf"/>
</dbReference>
<proteinExistence type="inferred from homology"/>
<keyword evidence="6 7" id="KW-0472">Membrane</keyword>
<evidence type="ECO:0000256" key="2">
    <source>
        <dbReference type="ARBA" id="ARBA00005745"/>
    </source>
</evidence>
<feature type="transmembrane region" description="Helical" evidence="7">
    <location>
        <begin position="224"/>
        <end position="244"/>
    </location>
</feature>
<dbReference type="Gene3D" id="1.20.81.30">
    <property type="entry name" value="Type II secretion system (T2SS), domain F"/>
    <property type="match status" value="2"/>
</dbReference>
<evidence type="ECO:0000256" key="7">
    <source>
        <dbReference type="SAM" id="Phobius"/>
    </source>
</evidence>
<dbReference type="RefSeq" id="WP_218253232.1">
    <property type="nucleotide sequence ID" value="NZ_JABXWD010000296.1"/>
</dbReference>
<comment type="subcellular location">
    <subcellularLocation>
        <location evidence="1">Cell membrane</location>
        <topology evidence="1">Multi-pass membrane protein</topology>
    </subcellularLocation>
</comment>
<dbReference type="InterPro" id="IPR003004">
    <property type="entry name" value="GspF/PilC"/>
</dbReference>
<organism evidence="9 10">
    <name type="scientific">Candidatus Magnetobacterium casense</name>
    <dbReference type="NCBI Taxonomy" id="1455061"/>
    <lineage>
        <taxon>Bacteria</taxon>
        <taxon>Pseudomonadati</taxon>
        <taxon>Nitrospirota</taxon>
        <taxon>Thermodesulfovibrionia</taxon>
        <taxon>Thermodesulfovibrionales</taxon>
        <taxon>Candidatus Magnetobacteriaceae</taxon>
        <taxon>Candidatus Magnetobacterium</taxon>
    </lineage>
</organism>
<dbReference type="Pfam" id="PF00482">
    <property type="entry name" value="T2SSF"/>
    <property type="match status" value="2"/>
</dbReference>
<gene>
    <name evidence="9" type="ORF">HWQ67_13585</name>
</gene>
<protein>
    <submittedName>
        <fullName evidence="9">Type II secretion system F family protein</fullName>
    </submittedName>
</protein>
<feature type="transmembrane region" description="Helical" evidence="7">
    <location>
        <begin position="171"/>
        <end position="194"/>
    </location>
</feature>
<keyword evidence="5 7" id="KW-1133">Transmembrane helix</keyword>
<evidence type="ECO:0000256" key="1">
    <source>
        <dbReference type="ARBA" id="ARBA00004651"/>
    </source>
</evidence>
<evidence type="ECO:0000256" key="3">
    <source>
        <dbReference type="ARBA" id="ARBA00022475"/>
    </source>
</evidence>
<evidence type="ECO:0000259" key="8">
    <source>
        <dbReference type="Pfam" id="PF00482"/>
    </source>
</evidence>
<dbReference type="EMBL" id="JABXWD010000296">
    <property type="protein sequence ID" value="MBV6342616.1"/>
    <property type="molecule type" value="Genomic_DNA"/>
</dbReference>
<comment type="caution">
    <text evidence="9">The sequence shown here is derived from an EMBL/GenBank/DDBJ whole genome shotgun (WGS) entry which is preliminary data.</text>
</comment>
<dbReference type="PANTHER" id="PTHR30012">
    <property type="entry name" value="GENERAL SECRETION PATHWAY PROTEIN"/>
    <property type="match status" value="1"/>
</dbReference>
<feature type="domain" description="Type II secretion system protein GspF" evidence="8">
    <location>
        <begin position="273"/>
        <end position="394"/>
    </location>
</feature>
<evidence type="ECO:0000256" key="6">
    <source>
        <dbReference type="ARBA" id="ARBA00023136"/>
    </source>
</evidence>
<keyword evidence="4 7" id="KW-0812">Transmembrane</keyword>
<feature type="domain" description="Type II secretion system protein GspF" evidence="8">
    <location>
        <begin position="72"/>
        <end position="195"/>
    </location>
</feature>
<evidence type="ECO:0000256" key="4">
    <source>
        <dbReference type="ARBA" id="ARBA00022692"/>
    </source>
</evidence>
<keyword evidence="3" id="KW-1003">Cell membrane</keyword>
<dbReference type="PRINTS" id="PR00812">
    <property type="entry name" value="BCTERIALGSPF"/>
</dbReference>
<reference evidence="9 10" key="1">
    <citation type="journal article" date="2020" name="J Geophys Res Biogeosci">
        <title>Magnetotaxis as an Adaptation to Enable Bacterial Shuttling of Microbial Sulfur and Sulfur Cycling Across Aquatic Oxic#Anoxic Interfaces.</title>
        <authorList>
            <person name="Li J."/>
            <person name="Liu P."/>
            <person name="Wang J."/>
            <person name="Roberts A.P."/>
            <person name="Pan Y."/>
        </authorList>
    </citation>
    <scope>NUCLEOTIDE SEQUENCE [LARGE SCALE GENOMIC DNA]</scope>
    <source>
        <strain evidence="9 10">MYR-1_YQ</strain>
    </source>
</reference>
<evidence type="ECO:0000256" key="5">
    <source>
        <dbReference type="ARBA" id="ARBA00022989"/>
    </source>
</evidence>